<proteinExistence type="predicted"/>
<feature type="compositionally biased region" description="Basic and acidic residues" evidence="1">
    <location>
        <begin position="61"/>
        <end position="70"/>
    </location>
</feature>
<dbReference type="EMBL" id="AMZH03020310">
    <property type="protein sequence ID" value="RRT39290.1"/>
    <property type="molecule type" value="Genomic_DNA"/>
</dbReference>
<evidence type="ECO:0000313" key="3">
    <source>
        <dbReference type="Proteomes" id="UP000287651"/>
    </source>
</evidence>
<dbReference type="AlphaFoldDB" id="A0A426XIM5"/>
<reference evidence="2 3" key="1">
    <citation type="journal article" date="2014" name="Agronomy (Basel)">
        <title>A Draft Genome Sequence for Ensete ventricosum, the Drought-Tolerant Tree Against Hunger.</title>
        <authorList>
            <person name="Harrison J."/>
            <person name="Moore K.A."/>
            <person name="Paszkiewicz K."/>
            <person name="Jones T."/>
            <person name="Grant M."/>
            <person name="Ambacheew D."/>
            <person name="Muzemil S."/>
            <person name="Studholme D.J."/>
        </authorList>
    </citation>
    <scope>NUCLEOTIDE SEQUENCE [LARGE SCALE GENOMIC DNA]</scope>
</reference>
<feature type="non-terminal residue" evidence="2">
    <location>
        <position position="313"/>
    </location>
</feature>
<organism evidence="2 3">
    <name type="scientific">Ensete ventricosum</name>
    <name type="common">Abyssinian banana</name>
    <name type="synonym">Musa ensete</name>
    <dbReference type="NCBI Taxonomy" id="4639"/>
    <lineage>
        <taxon>Eukaryota</taxon>
        <taxon>Viridiplantae</taxon>
        <taxon>Streptophyta</taxon>
        <taxon>Embryophyta</taxon>
        <taxon>Tracheophyta</taxon>
        <taxon>Spermatophyta</taxon>
        <taxon>Magnoliopsida</taxon>
        <taxon>Liliopsida</taxon>
        <taxon>Zingiberales</taxon>
        <taxon>Musaceae</taxon>
        <taxon>Ensete</taxon>
    </lineage>
</organism>
<protein>
    <submittedName>
        <fullName evidence="2">Uncharacterized protein</fullName>
    </submittedName>
</protein>
<dbReference type="Proteomes" id="UP000287651">
    <property type="component" value="Unassembled WGS sequence"/>
</dbReference>
<comment type="caution">
    <text evidence="2">The sequence shown here is derived from an EMBL/GenBank/DDBJ whole genome shotgun (WGS) entry which is preliminary data.</text>
</comment>
<name>A0A426XIM5_ENSVE</name>
<sequence>MEGKATPSARPKSARTAKSMAVEWLAAHGVRKVARDQTAAPHAITRFPPYLSARAPPATDEMRYPHRNDDCQASQKPDQSAVAAIDQKLRLKTDPKYLILGGPLEYGDNDGHGTSLTDTPRFRAPEKRVPRLMREVVGMAKCFSRGGTTATDITTRSALQRHMTTANITNTFARSGIATAALPTCPLSNRFPIPSALHIIAPAAPPPPPPFFFPCPSLPDHASCVLPQTRASRDIRFLPFKVSPPETIRSLERRRPSETPIELDIDGGKDDAGDDECDQQTDLDEGEEITAMAEVDCRKDKHKGSANFEGGEE</sequence>
<feature type="region of interest" description="Disordered" evidence="1">
    <location>
        <begin position="61"/>
        <end position="80"/>
    </location>
</feature>
<evidence type="ECO:0000256" key="1">
    <source>
        <dbReference type="SAM" id="MobiDB-lite"/>
    </source>
</evidence>
<feature type="compositionally biased region" description="Acidic residues" evidence="1">
    <location>
        <begin position="272"/>
        <end position="288"/>
    </location>
</feature>
<accession>A0A426XIM5</accession>
<feature type="region of interest" description="Disordered" evidence="1">
    <location>
        <begin position="251"/>
        <end position="313"/>
    </location>
</feature>
<evidence type="ECO:0000313" key="2">
    <source>
        <dbReference type="EMBL" id="RRT39290.1"/>
    </source>
</evidence>
<gene>
    <name evidence="2" type="ORF">B296_00037227</name>
</gene>